<reference evidence="3 4" key="1">
    <citation type="submission" date="2018-08" db="EMBL/GenBank/DDBJ databases">
        <title>Aphanomyces genome sequencing and annotation.</title>
        <authorList>
            <person name="Minardi D."/>
            <person name="Oidtmann B."/>
            <person name="Van Der Giezen M."/>
            <person name="Studholme D.J."/>
        </authorList>
    </citation>
    <scope>NUCLEOTIDE SEQUENCE [LARGE SCALE GENOMIC DNA]</scope>
    <source>
        <strain evidence="3 4">Kv</strain>
    </source>
</reference>
<feature type="chain" id="PRO_5017106066" description="Carboxypeptidase" evidence="2">
    <location>
        <begin position="20"/>
        <end position="544"/>
    </location>
</feature>
<dbReference type="GO" id="GO:0006508">
    <property type="term" value="P:proteolysis"/>
    <property type="evidence" value="ECO:0007669"/>
    <property type="project" value="UniProtKB-KW"/>
</dbReference>
<dbReference type="InterPro" id="IPR001563">
    <property type="entry name" value="Peptidase_S10"/>
</dbReference>
<evidence type="ECO:0000313" key="4">
    <source>
        <dbReference type="Proteomes" id="UP000265427"/>
    </source>
</evidence>
<keyword evidence="2" id="KW-0732">Signal</keyword>
<keyword evidence="2" id="KW-0378">Hydrolase</keyword>
<dbReference type="VEuPathDB" id="FungiDB:H257_11221"/>
<dbReference type="GO" id="GO:0004185">
    <property type="term" value="F:serine-type carboxypeptidase activity"/>
    <property type="evidence" value="ECO:0007669"/>
    <property type="project" value="UniProtKB-UniRule"/>
</dbReference>
<dbReference type="InterPro" id="IPR033124">
    <property type="entry name" value="Ser_caboxypep_his_AS"/>
</dbReference>
<name>A0A397A5W6_APHAT</name>
<comment type="similarity">
    <text evidence="1 2">Belongs to the peptidase S10 family.</text>
</comment>
<organism evidence="3 4">
    <name type="scientific">Aphanomyces astaci</name>
    <name type="common">Crayfish plague agent</name>
    <dbReference type="NCBI Taxonomy" id="112090"/>
    <lineage>
        <taxon>Eukaryota</taxon>
        <taxon>Sar</taxon>
        <taxon>Stramenopiles</taxon>
        <taxon>Oomycota</taxon>
        <taxon>Saprolegniomycetes</taxon>
        <taxon>Saprolegniales</taxon>
        <taxon>Verrucalvaceae</taxon>
        <taxon>Aphanomyces</taxon>
    </lineage>
</organism>
<proteinExistence type="inferred from homology"/>
<dbReference type="InterPro" id="IPR029058">
    <property type="entry name" value="AB_hydrolase_fold"/>
</dbReference>
<dbReference type="InterPro" id="IPR018202">
    <property type="entry name" value="Ser_caboxypep_ser_AS"/>
</dbReference>
<dbReference type="AlphaFoldDB" id="A0A397A5W6"/>
<dbReference type="PRINTS" id="PR00724">
    <property type="entry name" value="CRBOXYPTASEC"/>
</dbReference>
<sequence length="544" mass="59671">MVFRLAHLVGALAAVVVIAANPSIQDAHKITDLPGYNDKTPIDFNQYAGRLALPSNGQEMFYWYVESQSNPSTDPIVLWLNGGPGCSSLGGFFTELGPFVVERDLSVKRNKYAWNRKTNMVFLESPAGVGFSQPTLNATDYNDDFTSARAREFLEQFLAAYPSLHGRDFYITGESYGGMYIPFLVHNLVSTPVSGINLKGFAIGNPYTDEAIDNAAYLDYYYTHGLISIEEYATIQSTCNKSGLAAYAGVFSDDSADTPCAKAVRAARDEADSGSLNPYYIYGDVCLLQNDQGNALQYKNVRPMHRGNIGPCTDKFTQSYLRLPAVQAAIHVAGPHIDWKNCAGSANLHYNRSKSSLHLYPTILSKGLKALIYSGDADSNVNFIGTQRWITTEGLNLTVQTKWKAWFGPDNQLAGYTEGYAGLNFTTVKGAGHMVPAVRPLHALYMFECFVYGHDKCNSWVDYPQDNLEYLTGQNVVYTPDDGDDEVEEDGSGVTTWQYAVWYSVLALGTVAGVVAVNRLANKPKYSALNGDAKPLYASASTTN</sequence>
<comment type="caution">
    <text evidence="3">The sequence shown here is derived from an EMBL/GenBank/DDBJ whole genome shotgun (WGS) entry which is preliminary data.</text>
</comment>
<feature type="signal peptide" evidence="2">
    <location>
        <begin position="1"/>
        <end position="19"/>
    </location>
</feature>
<dbReference type="Proteomes" id="UP000265427">
    <property type="component" value="Unassembled WGS sequence"/>
</dbReference>
<evidence type="ECO:0000313" key="3">
    <source>
        <dbReference type="EMBL" id="RHY01764.1"/>
    </source>
</evidence>
<dbReference type="PROSITE" id="PS00131">
    <property type="entry name" value="CARBOXYPEPT_SER_SER"/>
    <property type="match status" value="1"/>
</dbReference>
<evidence type="ECO:0000256" key="2">
    <source>
        <dbReference type="RuleBase" id="RU361156"/>
    </source>
</evidence>
<keyword evidence="2" id="KW-0645">Protease</keyword>
<evidence type="ECO:0000256" key="1">
    <source>
        <dbReference type="ARBA" id="ARBA00009431"/>
    </source>
</evidence>
<dbReference type="PANTHER" id="PTHR11802:SF201">
    <property type="entry name" value="CARBOXYPEPTIDASE"/>
    <property type="match status" value="1"/>
</dbReference>
<dbReference type="PANTHER" id="PTHR11802">
    <property type="entry name" value="SERINE PROTEASE FAMILY S10 SERINE CARBOXYPEPTIDASE"/>
    <property type="match status" value="1"/>
</dbReference>
<dbReference type="Pfam" id="PF00450">
    <property type="entry name" value="Peptidase_S10"/>
    <property type="match status" value="1"/>
</dbReference>
<accession>A0A397A5W6</accession>
<keyword evidence="2" id="KW-0121">Carboxypeptidase</keyword>
<dbReference type="SUPFAM" id="SSF53474">
    <property type="entry name" value="alpha/beta-Hydrolases"/>
    <property type="match status" value="1"/>
</dbReference>
<protein>
    <recommendedName>
        <fullName evidence="2">Carboxypeptidase</fullName>
        <ecNumber evidence="2">3.4.16.-</ecNumber>
    </recommendedName>
</protein>
<gene>
    <name evidence="3" type="ORF">DYB36_009152</name>
</gene>
<dbReference type="EC" id="3.4.16.-" evidence="2"/>
<dbReference type="Gene3D" id="3.40.50.1820">
    <property type="entry name" value="alpha/beta hydrolase"/>
    <property type="match status" value="1"/>
</dbReference>
<dbReference type="PROSITE" id="PS00560">
    <property type="entry name" value="CARBOXYPEPT_SER_HIS"/>
    <property type="match status" value="1"/>
</dbReference>
<dbReference type="EMBL" id="QUSZ01007714">
    <property type="protein sequence ID" value="RHY01764.1"/>
    <property type="molecule type" value="Genomic_DNA"/>
</dbReference>